<evidence type="ECO:0000313" key="2">
    <source>
        <dbReference type="Proteomes" id="UP000181728"/>
    </source>
</evidence>
<dbReference type="EMBL" id="MLOK01000036">
    <property type="protein sequence ID" value="OIM21412.1"/>
    <property type="molecule type" value="Genomic_DNA"/>
</dbReference>
<name>A0A3S7H1H1_OENOE</name>
<organism evidence="1 2">
    <name type="scientific">Oenococcus oeni</name>
    <name type="common">Leuconostoc oenos</name>
    <dbReference type="NCBI Taxonomy" id="1247"/>
    <lineage>
        <taxon>Bacteria</taxon>
        <taxon>Bacillati</taxon>
        <taxon>Bacillota</taxon>
        <taxon>Bacilli</taxon>
        <taxon>Lactobacillales</taxon>
        <taxon>Lactobacillaceae</taxon>
        <taxon>Oenococcus</taxon>
    </lineage>
</organism>
<protein>
    <submittedName>
        <fullName evidence="1">Uncharacterized protein</fullName>
    </submittedName>
</protein>
<dbReference type="Proteomes" id="UP000181728">
    <property type="component" value="Unassembled WGS sequence"/>
</dbReference>
<comment type="caution">
    <text evidence="1">The sequence shown here is derived from an EMBL/GenBank/DDBJ whole genome shotgun (WGS) entry which is preliminary data.</text>
</comment>
<reference evidence="1 2" key="1">
    <citation type="journal article" date="2016" name="BMC Genomics">
        <title>Consensus pan-genome assembly of the specialised wine bacterium Oenococcus oeni.</title>
        <authorList>
            <person name="Sternes P.R."/>
            <person name="Borneman A.R."/>
        </authorList>
    </citation>
    <scope>NUCLEOTIDE SEQUENCE [LARGE SCALE GENOMIC DNA]</scope>
    <source>
        <strain evidence="1 2">AWRIB661</strain>
    </source>
</reference>
<evidence type="ECO:0000313" key="1">
    <source>
        <dbReference type="EMBL" id="OIM21412.1"/>
    </source>
</evidence>
<proteinExistence type="predicted"/>
<gene>
    <name evidence="1" type="ORF">ATX59_04355</name>
</gene>
<dbReference type="AlphaFoldDB" id="A0A3S7H1H1"/>
<accession>A0A3S7H1H1</accession>
<sequence>MQTHQGRIYRVTTQIYRKQKNFLTLKAYNGAIRQLLTRIIGSEIQLLLLSASTNPDSLTTPQPTNLPQIFKYFQQPNEKFPTSMVALNYPSLLNGSPVSHYRGNRHV</sequence>